<dbReference type="Pfam" id="PF09937">
    <property type="entry name" value="DUF2169"/>
    <property type="match status" value="1"/>
</dbReference>
<gene>
    <name evidence="3" type="ORF">POL72_37155</name>
</gene>
<name>A0ABT5CBS9_9BACT</name>
<dbReference type="PROSITE" id="PS51257">
    <property type="entry name" value="PROKAR_LIPOPROTEIN"/>
    <property type="match status" value="1"/>
</dbReference>
<evidence type="ECO:0000256" key="1">
    <source>
        <dbReference type="SAM" id="MobiDB-lite"/>
    </source>
</evidence>
<dbReference type="RefSeq" id="WP_272101559.1">
    <property type="nucleotide sequence ID" value="NZ_JAQNDK010000004.1"/>
</dbReference>
<organism evidence="3 4">
    <name type="scientific">Sorangium atrum</name>
    <dbReference type="NCBI Taxonomy" id="2995308"/>
    <lineage>
        <taxon>Bacteria</taxon>
        <taxon>Pseudomonadati</taxon>
        <taxon>Myxococcota</taxon>
        <taxon>Polyangia</taxon>
        <taxon>Polyangiales</taxon>
        <taxon>Polyangiaceae</taxon>
        <taxon>Sorangium</taxon>
    </lineage>
</organism>
<protein>
    <submittedName>
        <fullName evidence="3">DUF2169 domain-containing protein</fullName>
    </submittedName>
</protein>
<feature type="region of interest" description="Disordered" evidence="1">
    <location>
        <begin position="353"/>
        <end position="470"/>
    </location>
</feature>
<keyword evidence="4" id="KW-1185">Reference proteome</keyword>
<sequence length="605" mass="64110">MSEPKGTLPVDDAQAAQFAARALPFLPGTVGGVACASLTPAASATAAQATIDTVPWRHEGKLRLTVVVKASFSLDASPMRPAEVAAPFQTKDVHDRRGPMTHVTAASDRVPYRQYVDVTALGHAAAPGGRPVAEMSARFALVQREAPGLDKTVRVVGRRKEAGAAPEPFVRMPIVYERAAGGVGVPENPLGCSERDGELPNVLDPVDPQRPIGFGPLAAAWPARSRRLPAGARARLDAEVMEVPGAFDWSYFQCAPRDQWLSALQPDTVVVLEGFHPDRPRIQSALPDARVAGAVYGLDDADPDAPARLVFHADGLHVDADRLLCTITWRAHVELRDPAQRERLMAVAGVGVGSAPAVPPRRPPGQRAAAAAPAAPSRSSEPRRREGSAGGTLALDGPGSAPGSGTLPATPAEATTPGPAAGALLAALDVDGAPSQPPAPAGAAPRAPAPSSPAPLKEPPAPSAARPEESVTIERYATVCSELAERGALRGEVLSAHDLDEATWRKADRRWRDELERALKHGDRALRERFDDAYVSAWERRHPDRFGAEQYAGLVRAERRGKLALEIAEQGLDAPLGMRLKRVWQRRVATQAALAEQVERALSAL</sequence>
<dbReference type="EMBL" id="JAQNDK010000004">
    <property type="protein sequence ID" value="MDC0683418.1"/>
    <property type="molecule type" value="Genomic_DNA"/>
</dbReference>
<evidence type="ECO:0000259" key="2">
    <source>
        <dbReference type="Pfam" id="PF09937"/>
    </source>
</evidence>
<feature type="domain" description="DUF2169" evidence="2">
    <location>
        <begin position="60"/>
        <end position="330"/>
    </location>
</feature>
<proteinExistence type="predicted"/>
<dbReference type="InterPro" id="IPR018683">
    <property type="entry name" value="DUF2169"/>
</dbReference>
<comment type="caution">
    <text evidence="3">The sequence shown here is derived from an EMBL/GenBank/DDBJ whole genome shotgun (WGS) entry which is preliminary data.</text>
</comment>
<accession>A0ABT5CBS9</accession>
<evidence type="ECO:0000313" key="4">
    <source>
        <dbReference type="Proteomes" id="UP001217485"/>
    </source>
</evidence>
<feature type="compositionally biased region" description="Low complexity" evidence="1">
    <location>
        <begin position="365"/>
        <end position="379"/>
    </location>
</feature>
<feature type="compositionally biased region" description="Pro residues" evidence="1">
    <location>
        <begin position="447"/>
        <end position="462"/>
    </location>
</feature>
<evidence type="ECO:0000313" key="3">
    <source>
        <dbReference type="EMBL" id="MDC0683418.1"/>
    </source>
</evidence>
<dbReference type="Proteomes" id="UP001217485">
    <property type="component" value="Unassembled WGS sequence"/>
</dbReference>
<feature type="compositionally biased region" description="Low complexity" evidence="1">
    <location>
        <begin position="405"/>
        <end position="428"/>
    </location>
</feature>
<reference evidence="3 4" key="1">
    <citation type="submission" date="2023-01" db="EMBL/GenBank/DDBJ databases">
        <title>Minimal conservation of predation-associated metabolite biosynthetic gene clusters underscores biosynthetic potential of Myxococcota including descriptions for ten novel species: Archangium lansinium sp. nov., Myxococcus landrumus sp. nov., Nannocystis bai.</title>
        <authorList>
            <person name="Ahearne A."/>
            <person name="Stevens C."/>
            <person name="Dowd S."/>
        </authorList>
    </citation>
    <scope>NUCLEOTIDE SEQUENCE [LARGE SCALE GENOMIC DNA]</scope>
    <source>
        <strain evidence="3 4">WIWO2</strain>
    </source>
</reference>